<reference evidence="2 3" key="1">
    <citation type="journal article" date="2018" name="Biotechnol. Biofuels">
        <title>Integrative visual omics of the white-rot fungus Polyporus brumalis exposes the biotechnological potential of its oxidative enzymes for delignifying raw plant biomass.</title>
        <authorList>
            <person name="Miyauchi S."/>
            <person name="Rancon A."/>
            <person name="Drula E."/>
            <person name="Hage H."/>
            <person name="Chaduli D."/>
            <person name="Favel A."/>
            <person name="Grisel S."/>
            <person name="Henrissat B."/>
            <person name="Herpoel-Gimbert I."/>
            <person name="Ruiz-Duenas F.J."/>
            <person name="Chevret D."/>
            <person name="Hainaut M."/>
            <person name="Lin J."/>
            <person name="Wang M."/>
            <person name="Pangilinan J."/>
            <person name="Lipzen A."/>
            <person name="Lesage-Meessen L."/>
            <person name="Navarro D."/>
            <person name="Riley R."/>
            <person name="Grigoriev I.V."/>
            <person name="Zhou S."/>
            <person name="Raouche S."/>
            <person name="Rosso M.N."/>
        </authorList>
    </citation>
    <scope>NUCLEOTIDE SEQUENCE [LARGE SCALE GENOMIC DNA]</scope>
    <source>
        <strain evidence="2 3">BRFM 1820</strain>
    </source>
</reference>
<protein>
    <submittedName>
        <fullName evidence="2">Uncharacterized protein</fullName>
    </submittedName>
</protein>
<proteinExistence type="predicted"/>
<keyword evidence="3" id="KW-1185">Reference proteome</keyword>
<evidence type="ECO:0000313" key="2">
    <source>
        <dbReference type="EMBL" id="RDX51492.1"/>
    </source>
</evidence>
<sequence>MCQHDRTIEQQFRTGSRQSKRRQTAWFSQDNRPDSWSKRQGLSHIAPTSTSYMD</sequence>
<accession>A0A371DG53</accession>
<evidence type="ECO:0000256" key="1">
    <source>
        <dbReference type="SAM" id="MobiDB-lite"/>
    </source>
</evidence>
<dbReference type="AlphaFoldDB" id="A0A371DG53"/>
<evidence type="ECO:0000313" key="3">
    <source>
        <dbReference type="Proteomes" id="UP000256964"/>
    </source>
</evidence>
<gene>
    <name evidence="2" type="ORF">OH76DRAFT_1401367</name>
</gene>
<feature type="region of interest" description="Disordered" evidence="1">
    <location>
        <begin position="1"/>
        <end position="54"/>
    </location>
</feature>
<dbReference type="EMBL" id="KZ857394">
    <property type="protein sequence ID" value="RDX51492.1"/>
    <property type="molecule type" value="Genomic_DNA"/>
</dbReference>
<organism evidence="2 3">
    <name type="scientific">Lentinus brumalis</name>
    <dbReference type="NCBI Taxonomy" id="2498619"/>
    <lineage>
        <taxon>Eukaryota</taxon>
        <taxon>Fungi</taxon>
        <taxon>Dikarya</taxon>
        <taxon>Basidiomycota</taxon>
        <taxon>Agaricomycotina</taxon>
        <taxon>Agaricomycetes</taxon>
        <taxon>Polyporales</taxon>
        <taxon>Polyporaceae</taxon>
        <taxon>Lentinus</taxon>
    </lineage>
</organism>
<dbReference type="Proteomes" id="UP000256964">
    <property type="component" value="Unassembled WGS sequence"/>
</dbReference>
<name>A0A371DG53_9APHY</name>